<reference evidence="13 14" key="1">
    <citation type="journal article" date="2014" name="BMC Genomics">
        <title>Comparative genome sequencing reveals chemotype-specific gene clusters in the toxigenic black mold Stachybotrys.</title>
        <authorList>
            <person name="Semeiks J."/>
            <person name="Borek D."/>
            <person name="Otwinowski Z."/>
            <person name="Grishin N.V."/>
        </authorList>
    </citation>
    <scope>NUCLEOTIDE SEQUENCE [LARGE SCALE GENOMIC DNA]</scope>
    <source>
        <strain evidence="14">CBS 109288 / IBT 7711</strain>
    </source>
</reference>
<dbReference type="InterPro" id="IPR013968">
    <property type="entry name" value="PKS_KR"/>
</dbReference>
<evidence type="ECO:0000256" key="2">
    <source>
        <dbReference type="ARBA" id="ARBA00022553"/>
    </source>
</evidence>
<dbReference type="Pfam" id="PF02801">
    <property type="entry name" value="Ketoacyl-synt_C"/>
    <property type="match status" value="1"/>
</dbReference>
<feature type="region of interest" description="C-terminal hotdog fold" evidence="8">
    <location>
        <begin position="1138"/>
        <end position="1283"/>
    </location>
</feature>
<evidence type="ECO:0000259" key="10">
    <source>
        <dbReference type="PROSITE" id="PS50075"/>
    </source>
</evidence>
<dbReference type="InterPro" id="IPR016039">
    <property type="entry name" value="Thiolase-like"/>
</dbReference>
<feature type="domain" description="Ketosynthase family 3 (KS3)" evidence="11">
    <location>
        <begin position="99"/>
        <end position="522"/>
    </location>
</feature>
<evidence type="ECO:0000259" key="12">
    <source>
        <dbReference type="PROSITE" id="PS52019"/>
    </source>
</evidence>
<dbReference type="Gene3D" id="3.40.47.10">
    <property type="match status" value="1"/>
</dbReference>
<keyword evidence="1" id="KW-0596">Phosphopantetheine</keyword>
<evidence type="ECO:0000313" key="14">
    <source>
        <dbReference type="Proteomes" id="UP000028045"/>
    </source>
</evidence>
<organism evidence="13 14">
    <name type="scientific">Stachybotrys chartarum (strain CBS 109288 / IBT 7711)</name>
    <name type="common">Toxic black mold</name>
    <name type="synonym">Stilbospora chartarum</name>
    <dbReference type="NCBI Taxonomy" id="1280523"/>
    <lineage>
        <taxon>Eukaryota</taxon>
        <taxon>Fungi</taxon>
        <taxon>Dikarya</taxon>
        <taxon>Ascomycota</taxon>
        <taxon>Pezizomycotina</taxon>
        <taxon>Sordariomycetes</taxon>
        <taxon>Hypocreomycetidae</taxon>
        <taxon>Hypocreales</taxon>
        <taxon>Stachybotryaceae</taxon>
        <taxon>Stachybotrys</taxon>
    </lineage>
</organism>
<feature type="domain" description="Carrier" evidence="10">
    <location>
        <begin position="2449"/>
        <end position="2534"/>
    </location>
</feature>
<dbReference type="InterPro" id="IPR013217">
    <property type="entry name" value="Methyltransf_12"/>
</dbReference>
<evidence type="ECO:0000256" key="9">
    <source>
        <dbReference type="SAM" id="MobiDB-lite"/>
    </source>
</evidence>
<feature type="region of interest" description="Disordered" evidence="9">
    <location>
        <begin position="43"/>
        <end position="93"/>
    </location>
</feature>
<dbReference type="InterPro" id="IPR036291">
    <property type="entry name" value="NAD(P)-bd_dom_sf"/>
</dbReference>
<dbReference type="HOGENOM" id="CLU_000022_31_1_1"/>
<dbReference type="InterPro" id="IPR049552">
    <property type="entry name" value="PKS_DH_N"/>
</dbReference>
<evidence type="ECO:0000259" key="11">
    <source>
        <dbReference type="PROSITE" id="PS52004"/>
    </source>
</evidence>
<dbReference type="Pfam" id="PF23114">
    <property type="entry name" value="NAD-bd_HRPKS_sdrA"/>
    <property type="match status" value="1"/>
</dbReference>
<dbReference type="Gene3D" id="3.40.366.10">
    <property type="entry name" value="Malonyl-Coenzyme A Acyl Carrier Protein, domain 2"/>
    <property type="match status" value="1"/>
</dbReference>
<keyword evidence="2" id="KW-0597">Phosphoprotein</keyword>
<dbReference type="PROSITE" id="PS52019">
    <property type="entry name" value="PKS_MFAS_DH"/>
    <property type="match status" value="1"/>
</dbReference>
<dbReference type="Gene3D" id="3.40.50.720">
    <property type="entry name" value="NAD(P)-binding Rossmann-like Domain"/>
    <property type="match status" value="2"/>
</dbReference>
<dbReference type="InterPro" id="IPR020841">
    <property type="entry name" value="PKS_Beta-ketoAc_synthase_dom"/>
</dbReference>
<dbReference type="SUPFAM" id="SSF52151">
    <property type="entry name" value="FabD/lysophospholipase-like"/>
    <property type="match status" value="1"/>
</dbReference>
<dbReference type="InterPro" id="IPR006162">
    <property type="entry name" value="Ppantetheine_attach_site"/>
</dbReference>
<dbReference type="InterPro" id="IPR014043">
    <property type="entry name" value="Acyl_transferase_dom"/>
</dbReference>
<evidence type="ECO:0000256" key="5">
    <source>
        <dbReference type="ARBA" id="ARBA00023002"/>
    </source>
</evidence>
<dbReference type="Pfam" id="PF14765">
    <property type="entry name" value="PS-DH"/>
    <property type="match status" value="1"/>
</dbReference>
<dbReference type="CDD" id="cd00833">
    <property type="entry name" value="PKS"/>
    <property type="match status" value="1"/>
</dbReference>
<keyword evidence="3" id="KW-0808">Transferase</keyword>
<dbReference type="SUPFAM" id="SSF50129">
    <property type="entry name" value="GroES-like"/>
    <property type="match status" value="1"/>
</dbReference>
<dbReference type="CDD" id="cd05195">
    <property type="entry name" value="enoyl_red"/>
    <property type="match status" value="1"/>
</dbReference>
<dbReference type="FunFam" id="3.40.50.720:FF:000209">
    <property type="entry name" value="Polyketide synthase Pks12"/>
    <property type="match status" value="1"/>
</dbReference>
<evidence type="ECO:0000256" key="4">
    <source>
        <dbReference type="ARBA" id="ARBA00022857"/>
    </source>
</evidence>
<name>A0A084AV77_STACB</name>
<dbReference type="Pfam" id="PF00109">
    <property type="entry name" value="ketoacyl-synt"/>
    <property type="match status" value="1"/>
</dbReference>
<dbReference type="Pfam" id="PF00698">
    <property type="entry name" value="Acyl_transf_1"/>
    <property type="match status" value="1"/>
</dbReference>
<dbReference type="CDD" id="cd02440">
    <property type="entry name" value="AdoMet_MTases"/>
    <property type="match status" value="1"/>
</dbReference>
<feature type="compositionally biased region" description="Low complexity" evidence="9">
    <location>
        <begin position="49"/>
        <end position="71"/>
    </location>
</feature>
<dbReference type="SMART" id="SM00822">
    <property type="entry name" value="PKS_KR"/>
    <property type="match status" value="1"/>
</dbReference>
<dbReference type="InterPro" id="IPR049551">
    <property type="entry name" value="PKS_DH_C"/>
</dbReference>
<accession>A0A084AV77</accession>
<dbReference type="Gene3D" id="1.10.1200.10">
    <property type="entry name" value="ACP-like"/>
    <property type="match status" value="1"/>
</dbReference>
<dbReference type="EMBL" id="KL648534">
    <property type="protein sequence ID" value="KEY69206.1"/>
    <property type="molecule type" value="Genomic_DNA"/>
</dbReference>
<feature type="region of interest" description="N-terminal hotdog fold" evidence="8">
    <location>
        <begin position="996"/>
        <end position="1125"/>
    </location>
</feature>
<keyword evidence="4" id="KW-0521">NADP</keyword>
<dbReference type="InterPro" id="IPR049900">
    <property type="entry name" value="PKS_mFAS_DH"/>
</dbReference>
<dbReference type="Gene3D" id="3.10.129.110">
    <property type="entry name" value="Polyketide synthase dehydratase"/>
    <property type="match status" value="1"/>
</dbReference>
<dbReference type="InterPro" id="IPR020843">
    <property type="entry name" value="ER"/>
</dbReference>
<dbReference type="GO" id="GO:0006633">
    <property type="term" value="P:fatty acid biosynthetic process"/>
    <property type="evidence" value="ECO:0007669"/>
    <property type="project" value="TreeGrafter"/>
</dbReference>
<dbReference type="GO" id="GO:0016491">
    <property type="term" value="F:oxidoreductase activity"/>
    <property type="evidence" value="ECO:0007669"/>
    <property type="project" value="UniProtKB-KW"/>
</dbReference>
<dbReference type="OrthoDB" id="329835at2759"/>
<dbReference type="InterPro" id="IPR029063">
    <property type="entry name" value="SAM-dependent_MTases_sf"/>
</dbReference>
<dbReference type="SUPFAM" id="SSF47336">
    <property type="entry name" value="ACP-like"/>
    <property type="match status" value="1"/>
</dbReference>
<dbReference type="Pfam" id="PF08240">
    <property type="entry name" value="ADH_N"/>
    <property type="match status" value="1"/>
</dbReference>
<dbReference type="InterPro" id="IPR020806">
    <property type="entry name" value="PKS_PP-bd"/>
</dbReference>
<keyword evidence="6" id="KW-0511">Multifunctional enzyme</keyword>
<protein>
    <submittedName>
        <fullName evidence="13">Uncharacterized protein</fullName>
    </submittedName>
</protein>
<dbReference type="Pfam" id="PF16197">
    <property type="entry name" value="KAsynt_C_assoc"/>
    <property type="match status" value="1"/>
</dbReference>
<dbReference type="InterPro" id="IPR011032">
    <property type="entry name" value="GroES-like_sf"/>
</dbReference>
<dbReference type="InterPro" id="IPR016035">
    <property type="entry name" value="Acyl_Trfase/lysoPLipase"/>
</dbReference>
<dbReference type="Pfam" id="PF21089">
    <property type="entry name" value="PKS_DH_N"/>
    <property type="match status" value="1"/>
</dbReference>
<dbReference type="InterPro" id="IPR020807">
    <property type="entry name" value="PKS_DH"/>
</dbReference>
<dbReference type="InterPro" id="IPR013149">
    <property type="entry name" value="ADH-like_C"/>
</dbReference>
<dbReference type="PANTHER" id="PTHR43775">
    <property type="entry name" value="FATTY ACID SYNTHASE"/>
    <property type="match status" value="1"/>
</dbReference>
<dbReference type="InterPro" id="IPR013154">
    <property type="entry name" value="ADH-like_N"/>
</dbReference>
<dbReference type="InterPro" id="IPR032821">
    <property type="entry name" value="PKS_assoc"/>
</dbReference>
<evidence type="ECO:0000256" key="1">
    <source>
        <dbReference type="ARBA" id="ARBA00022450"/>
    </source>
</evidence>
<dbReference type="InterPro" id="IPR036736">
    <property type="entry name" value="ACP-like_sf"/>
</dbReference>
<dbReference type="SMART" id="SM00827">
    <property type="entry name" value="PKS_AT"/>
    <property type="match status" value="1"/>
</dbReference>
<feature type="domain" description="PKS/mFAS DH" evidence="12">
    <location>
        <begin position="996"/>
        <end position="1283"/>
    </location>
</feature>
<sequence>MTTAANGLTAAEANGGSAAANGVNGASAFYGAAAPTNSITSRLNGFNHTSSSTTTPRSTTSVAETTPVTTTAHDHRPHCRREDGASHPQAPAQTHAPTFEPIAICGMACRLPGGVASPQDLWDLIISKRDARSRIPESRYNISGYHWPSKKPGLTITEEGYFLDETVDLGALDTTSFPMSRAELEVLDPQQRILLEVSRESIDDAGETGWRGKDVGVFVGSFGNDWYDLLQKESQRYGTFYVTTSHDFAISNRISHEMDLRGPSMTIRTACSSSLVALNEACSAIAKGDCPSAIVGGTSIIMAPALTTDMSNQGTLSPDGSCKTFSAHANGYARGEGVVAIYVKPLKDALRDGNPVRAVVVGAATNCDGHTPTFMSPSSDAQEALIRRTYALAGISDADLAKTGFFECHGTGTPTGDPIETAAIARIFGHHGGVHIGSIKPNLGHGEGVSGLTSILKAVLSLENQTIAPNIKCLPLNGKIPFDEGHLTVPTEPTPWPAGRHERVSVNSFGIGGSNAHVILDSARSFPKPPQRLPVKRESPDAPQLLVFSANSSKSLTDLTTKYTKFLEAAPEELPLRDVAYTLANRREHLPFRSFAVGTKYQAGTPSPPTQCKTNCALIMAFTGQGAQWPQMGRELLRTNTVFRDTIRALDIHLQALPVAKPDWKLETEIAKPTRTSRVNEAEFSQPLCTALQIALVDTLSSSGVKPSAVVGHSSGEIAAAYAAGALSARDAIAVAYYRGLITTRSTRSGAMAAVGLSWDETEKYLRSGVVVACDNSPRSVTISGDAEPLADVVAAIKAELPDASTTVLKVEKAYHSHHMVEVGREYHDLMAAAGIKSTPPSIPFYSSVLGRLLFAVGKGDQLGPKYWQTNLESPVLFNFAVANLISKPPPGCESPVFLEIGPHSALSGPLRQILTSKSSTAPYVPIMKRRENSLETLLEALGRLWTLNVTVDFAALIPNGRTLPDLPRYSWNHQRTYWRESRVAKEWRMTGHLYHDLLGAKVPESSALEPVWRNLLHLDNAPWIRDHLIHDNIIFPFAGYVAMAAEAVRQVSGMQEAAELRNITVNTALVVNEEAPTEMVTTLRKHRLTNALDSQWWDFTITAYNGHSWTKHCFGQVSASAKMTFGRGNVPDVSTTPHRVDKRQWYERVKRGGLRYGHHFTTLEQIRTSTSGPRGLGSATMNNNWHGDEDRYHMHPVVLDSIFQLVGAAAHHGFTHAYQQAIPSGAAYIALSRSAADKLTLGVSCESAGNSIVGNGSCVVDSEAVMTVTNVRFSHLESTHDTTTDRLPITARSEWVPHADLIDVNILVKPVRDHSTYFNALEELAGLAVELSRAELSNTESPVQAAHFEKYKEWIKQHHTTDAADLRCRFDSLYASLMNGPASDVAIPIAKLCNSASAIFSGKAGALDVLNTDGSLDKLHEFLGGYDPSDLVRCLAQSQPNLRILELGTGTTPIVTGIIDSLKRPDGQLLYSQYVYADQLTGMTNVVQERLKGFPHLEFVNLDISKDPAAQGFQDRRFDLILASGVVHGTANLGQTLQNLRQLLSPDGRLLLQQPRAGLKWLKYLLGSLPGWWVGAEDNRSEEPYVSVDRWDDELLAAGFRGLNGAVVPDSANLFHLNTVMIARARWQEPRTNRVSILGVGEATELEKALGAQGFQVTRTSLDQRPPEGEDIIVTLDKEGPFLKDIDGKAFEGLKSWVQHADYGKAGIFWVTKPSQIGCQDPRYAPIIGLSRTLRSELGIDFATCETADIESEAGAQAVVDVFRQFHERGTERGQDFEYAITDGVARVNRFYPYEIEQDVEIESANNRVTLRIDTPGRLDSLQWAPRPLQELKENDVEIEVHAVGLNFRDVLEAMGIIGVVDNENSFGLEASGIVKRVGPNVSKFVAGDRVVATGTGAFSTLWTTSELLCDKLPENISFADGASMLVVYLTAIYALVNLGRLEEGQSVLIHSGCGGVGLASIQVARALGAEIYTTVGSDEKVQYLMDNFGIPRSHIFNSRNSSFVEDILRDTKGHGVDLALNSLSGELLHATWRSVAKWGTMVEIGKVDLLGAGRLDMDMFLGSRSYSCFDLRQMAEERPQMISRLLAKMMSFFKQGLIKPVGLAKESAASNVLDAFREMQKGSHIGKIVISLRDRDGNLDLGDVAAASKGVVSLDPSGTYLLIGGLGGLGRSISAWMAQHGARHLTLLSRNAGTEEDEEFTKMLSSMGCAAQLIRGSVENEADIVRAVDGASVPIKGIIHMGMVLRDEAFPRMTIDDWNAATRPKIDGAWNLHKVSQERGLDLDFFILFSSLSGVLGQPGQANYAAANTFLDALAQHREGLGLPCTALDIGAMEGVGYLARHQELLRKMRGTGWNPVKEEELLQVLGATMLAPHGRVKQQGTPGSLFAPLTSTNTILVGVSPNETADSGTRLSKDVRMAAYLNGGKVAAGSSGNDSLRAFLASAKNNPSRYREADAAGILAHEIGKKLFALLLKPDEEANVALGLAELGLDSLIAVEMRAWFKQAFALDISVLEMLAMGTLEALGKKIAGKLAELHDV</sequence>
<dbReference type="InterPro" id="IPR056501">
    <property type="entry name" value="NAD-bd_HRPKS_sdrA"/>
</dbReference>
<dbReference type="SUPFAM" id="SSF55048">
    <property type="entry name" value="Probable ACP-binding domain of malonyl-CoA ACP transacylase"/>
    <property type="match status" value="1"/>
</dbReference>
<feature type="active site" description="Proton donor; for dehydratase activity" evidence="8">
    <location>
        <position position="1201"/>
    </location>
</feature>
<dbReference type="GO" id="GO:1901336">
    <property type="term" value="P:lactone biosynthetic process"/>
    <property type="evidence" value="ECO:0007669"/>
    <property type="project" value="UniProtKB-ARBA"/>
</dbReference>
<proteinExistence type="predicted"/>
<keyword evidence="14" id="KW-1185">Reference proteome</keyword>
<dbReference type="InterPro" id="IPR014030">
    <property type="entry name" value="Ketoacyl_synth_N"/>
</dbReference>
<dbReference type="Pfam" id="PF08242">
    <property type="entry name" value="Methyltransf_12"/>
    <property type="match status" value="1"/>
</dbReference>
<evidence type="ECO:0000256" key="6">
    <source>
        <dbReference type="ARBA" id="ARBA00023268"/>
    </source>
</evidence>
<dbReference type="SUPFAM" id="SSF51735">
    <property type="entry name" value="NAD(P)-binding Rossmann-fold domains"/>
    <property type="match status" value="2"/>
</dbReference>
<dbReference type="GO" id="GO:0031177">
    <property type="term" value="F:phosphopantetheine binding"/>
    <property type="evidence" value="ECO:0007669"/>
    <property type="project" value="InterPro"/>
</dbReference>
<dbReference type="Pfam" id="PF08659">
    <property type="entry name" value="KR"/>
    <property type="match status" value="1"/>
</dbReference>
<dbReference type="GO" id="GO:0004312">
    <property type="term" value="F:fatty acid synthase activity"/>
    <property type="evidence" value="ECO:0007669"/>
    <property type="project" value="TreeGrafter"/>
</dbReference>
<dbReference type="InterPro" id="IPR014031">
    <property type="entry name" value="Ketoacyl_synth_C"/>
</dbReference>
<dbReference type="Gene3D" id="3.90.180.10">
    <property type="entry name" value="Medium-chain alcohol dehydrogenases, catalytic domain"/>
    <property type="match status" value="1"/>
</dbReference>
<dbReference type="PROSITE" id="PS00012">
    <property type="entry name" value="PHOSPHOPANTETHEINE"/>
    <property type="match status" value="1"/>
</dbReference>
<dbReference type="PROSITE" id="PS52004">
    <property type="entry name" value="KS3_2"/>
    <property type="match status" value="1"/>
</dbReference>
<dbReference type="SMART" id="SM00823">
    <property type="entry name" value="PKS_PP"/>
    <property type="match status" value="1"/>
</dbReference>
<evidence type="ECO:0000256" key="3">
    <source>
        <dbReference type="ARBA" id="ARBA00022679"/>
    </source>
</evidence>
<dbReference type="InterPro" id="IPR009081">
    <property type="entry name" value="PP-bd_ACP"/>
</dbReference>
<keyword evidence="5" id="KW-0560">Oxidoreductase</keyword>
<dbReference type="Proteomes" id="UP000028045">
    <property type="component" value="Unassembled WGS sequence"/>
</dbReference>
<dbReference type="SUPFAM" id="SSF53901">
    <property type="entry name" value="Thiolase-like"/>
    <property type="match status" value="1"/>
</dbReference>
<dbReference type="InterPro" id="IPR057326">
    <property type="entry name" value="KR_dom"/>
</dbReference>
<dbReference type="Gene3D" id="3.30.70.3290">
    <property type="match status" value="1"/>
</dbReference>
<feature type="active site" description="Proton acceptor; for dehydratase activity" evidence="8">
    <location>
        <position position="1028"/>
    </location>
</feature>
<dbReference type="Pfam" id="PF00550">
    <property type="entry name" value="PP-binding"/>
    <property type="match status" value="1"/>
</dbReference>
<dbReference type="PROSITE" id="PS50075">
    <property type="entry name" value="CARRIER"/>
    <property type="match status" value="1"/>
</dbReference>
<dbReference type="InterPro" id="IPR050091">
    <property type="entry name" value="PKS_NRPS_Biosynth_Enz"/>
</dbReference>
<dbReference type="PANTHER" id="PTHR43775:SF28">
    <property type="entry name" value="SYNTHASE, PUTATIVE-RELATED"/>
    <property type="match status" value="1"/>
</dbReference>
<dbReference type="Gene3D" id="3.40.50.150">
    <property type="entry name" value="Vaccinia Virus protein VP39"/>
    <property type="match status" value="1"/>
</dbReference>
<dbReference type="InterPro" id="IPR042104">
    <property type="entry name" value="PKS_dehydratase_sf"/>
</dbReference>
<dbReference type="GO" id="GO:0030639">
    <property type="term" value="P:polyketide biosynthetic process"/>
    <property type="evidence" value="ECO:0007669"/>
    <property type="project" value="UniProtKB-ARBA"/>
</dbReference>
<dbReference type="SUPFAM" id="SSF53335">
    <property type="entry name" value="S-adenosyl-L-methionine-dependent methyltransferases"/>
    <property type="match status" value="1"/>
</dbReference>
<evidence type="ECO:0000256" key="7">
    <source>
        <dbReference type="ARBA" id="ARBA00023315"/>
    </source>
</evidence>
<dbReference type="SMART" id="SM00829">
    <property type="entry name" value="PKS_ER"/>
    <property type="match status" value="1"/>
</dbReference>
<dbReference type="SMART" id="SM00826">
    <property type="entry name" value="PKS_DH"/>
    <property type="match status" value="1"/>
</dbReference>
<evidence type="ECO:0000313" key="13">
    <source>
        <dbReference type="EMBL" id="KEY69206.1"/>
    </source>
</evidence>
<dbReference type="SMART" id="SM00825">
    <property type="entry name" value="PKS_KS"/>
    <property type="match status" value="1"/>
</dbReference>
<dbReference type="Pfam" id="PF00107">
    <property type="entry name" value="ADH_zinc_N"/>
    <property type="match status" value="1"/>
</dbReference>
<keyword evidence="7" id="KW-0012">Acyltransferase</keyword>
<dbReference type="InterPro" id="IPR016036">
    <property type="entry name" value="Malonyl_transacylase_ACP-bd"/>
</dbReference>
<evidence type="ECO:0000256" key="8">
    <source>
        <dbReference type="PROSITE-ProRule" id="PRU01363"/>
    </source>
</evidence>
<gene>
    <name evidence="13" type="ORF">S7711_01662</name>
</gene>
<dbReference type="InterPro" id="IPR001227">
    <property type="entry name" value="Ac_transferase_dom_sf"/>
</dbReference>